<evidence type="ECO:0000313" key="3">
    <source>
        <dbReference type="Proteomes" id="UP000254950"/>
    </source>
</evidence>
<dbReference type="PROSITE" id="PS51208">
    <property type="entry name" value="AUTOTRANSPORTER"/>
    <property type="match status" value="1"/>
</dbReference>
<organism evidence="2 3">
    <name type="scientific">Bartonella doshiae</name>
    <dbReference type="NCBI Taxonomy" id="33044"/>
    <lineage>
        <taxon>Bacteria</taxon>
        <taxon>Pseudomonadati</taxon>
        <taxon>Pseudomonadota</taxon>
        <taxon>Alphaproteobacteria</taxon>
        <taxon>Hyphomicrobiales</taxon>
        <taxon>Bartonellaceae</taxon>
        <taxon>Bartonella</taxon>
    </lineage>
</organism>
<dbReference type="InterPro" id="IPR011050">
    <property type="entry name" value="Pectin_lyase_fold/virulence"/>
</dbReference>
<dbReference type="EMBL" id="UFTF01000001">
    <property type="protein sequence ID" value="SUV45356.1"/>
    <property type="molecule type" value="Genomic_DNA"/>
</dbReference>
<dbReference type="SUPFAM" id="SSF103515">
    <property type="entry name" value="Autotransporter"/>
    <property type="match status" value="1"/>
</dbReference>
<dbReference type="NCBIfam" id="TIGR01414">
    <property type="entry name" value="autotrans_barl"/>
    <property type="match status" value="1"/>
</dbReference>
<dbReference type="InterPro" id="IPR005546">
    <property type="entry name" value="Autotransporte_beta"/>
</dbReference>
<protein>
    <submittedName>
        <fullName evidence="2">Type V secretory pathway, adhesin AidA</fullName>
    </submittedName>
</protein>
<name>A0A380ZK17_BARDO</name>
<dbReference type="InterPro" id="IPR036709">
    <property type="entry name" value="Autotransporte_beta_dom_sf"/>
</dbReference>
<dbReference type="GO" id="GO:0019867">
    <property type="term" value="C:outer membrane"/>
    <property type="evidence" value="ECO:0007669"/>
    <property type="project" value="InterPro"/>
</dbReference>
<evidence type="ECO:0000313" key="2">
    <source>
        <dbReference type="EMBL" id="SUV45356.1"/>
    </source>
</evidence>
<dbReference type="InterPro" id="IPR006315">
    <property type="entry name" value="OM_autotransptr_brl_dom"/>
</dbReference>
<dbReference type="Proteomes" id="UP000254950">
    <property type="component" value="Unassembled WGS sequence"/>
</dbReference>
<proteinExistence type="predicted"/>
<feature type="domain" description="Autotransporter" evidence="1">
    <location>
        <begin position="611"/>
        <end position="888"/>
    </location>
</feature>
<dbReference type="Gene3D" id="2.40.128.130">
    <property type="entry name" value="Autotransporter beta-domain"/>
    <property type="match status" value="1"/>
</dbReference>
<dbReference type="AlphaFoldDB" id="A0A380ZK17"/>
<dbReference type="SUPFAM" id="SSF51126">
    <property type="entry name" value="Pectin lyase-like"/>
    <property type="match status" value="1"/>
</dbReference>
<evidence type="ECO:0000259" key="1">
    <source>
        <dbReference type="PROSITE" id="PS51208"/>
    </source>
</evidence>
<sequence length="888" mass="97881">MRQSLDVPLCILMRGREESLQLIMIKIFKHNAWLCILTTSIFSFAHNMDVYAQDKPVCNSLLNAYPCDAANILKNSNMSYINRSNIRSKDVVSMMQSSDMVIKLTEGKGKKNVSKSEVLQFNKSEQVTSEVIAQEKVKTVFNKVSVTGDGKAGSSSGGNLSHSVFGVKQGGFLFVEDGKVNVTNTHGIAVESSTPIFKEQSLDLQDNSLSRVVFEKSDIMLKGRGARGLYFRGDSLQDDYQEGELLVNLGTFHFKNTAFRIPDGTAIYSDDARRYPYITASEGTRIFADTLLDVKNNSYVGIEADASFLAGGAHVEKDSYASVELFNKSQWTVKASKNAFEKSKEQDSYFVDSSISFVRLIDSSIFFHKPQNGHSQRLQVGTLDDSATDYAYVAEGDARLYVNAYRTAGKRGNLLNADQLLIRGNVYGSTKVYVRGVASDPRTKENFSKNNNVDSISVVQVYGKAKQDSFKLPVGYVALGGAPYRYRLCAYSSVLNSANDTKGLAKDDGEFWDYRLEREYINSSKQLRSKVKKVVSRLRKTRSIGDVTGHNGVVSNHDGFIFDEIKVQAVVPQVPTYLLLPNALLHAGLMDINNQNKQLRMLHVTSRDFLENGKSPAFFIRSYGGNHHYASNLSTLEYGYGGNLDYNAVGVGVVLKARESTYSSASFGLMGTYGKMTLLPQDVAQSQKSPLNKWSVTAYGSMQYDMGFYGDGLFSYGSFKGDVLTLARGRTATLEGNLLNASLTFGKSIMAGYQGFIFDPHVQVVYQNLHFGRTSDIDGFDIEMGKPDQWLMRIGGGLTKTLFSSKEAGVVSFSGKLHFAHGFGGKKFVHFADSFELGSFGSALEAGLGFNAQLSSQFAVHGDMTYQRRLGKAGFSGVSFSGGVRYRF</sequence>
<reference evidence="2 3" key="1">
    <citation type="submission" date="2018-06" db="EMBL/GenBank/DDBJ databases">
        <authorList>
            <consortium name="Pathogen Informatics"/>
            <person name="Doyle S."/>
        </authorList>
    </citation>
    <scope>NUCLEOTIDE SEQUENCE [LARGE SCALE GENOMIC DNA]</scope>
    <source>
        <strain evidence="2 3">NCTC12862</strain>
    </source>
</reference>
<dbReference type="Gene3D" id="2.160.20.20">
    <property type="match status" value="1"/>
</dbReference>
<accession>A0A380ZK17</accession>
<dbReference type="SMART" id="SM00869">
    <property type="entry name" value="Autotransporter"/>
    <property type="match status" value="1"/>
</dbReference>
<gene>
    <name evidence="2" type="ORF">NCTC12862_01092</name>
</gene>
<dbReference type="InterPro" id="IPR012332">
    <property type="entry name" value="Autotransporter_pectin_lyase_C"/>
</dbReference>